<evidence type="ECO:0000259" key="10">
    <source>
        <dbReference type="SMART" id="SM00479"/>
    </source>
</evidence>
<dbReference type="Proteomes" id="UP000295070">
    <property type="component" value="Chromosome 8"/>
</dbReference>
<dbReference type="GO" id="GO:0005737">
    <property type="term" value="C:cytoplasm"/>
    <property type="evidence" value="ECO:0007669"/>
    <property type="project" value="TreeGrafter"/>
</dbReference>
<gene>
    <name evidence="11" type="ORF">EPR50_G00090830</name>
</gene>
<dbReference type="AlphaFoldDB" id="A0A484D3K9"/>
<dbReference type="InterPro" id="IPR013520">
    <property type="entry name" value="Ribonucl_H"/>
</dbReference>
<dbReference type="Gene3D" id="3.30.420.10">
    <property type="entry name" value="Ribonuclease H-like superfamily/Ribonuclease H"/>
    <property type="match status" value="1"/>
</dbReference>
<sequence length="206" mass="23389">MKSDSQFNWHNITLSTMAHNIVFFDLETTGLDTTACDIIQVSAVCGERVFNVYTLPRQTLTESARQVTGFTVSDDILFLRGAPVDTIPLVDALTSFIDFLRSFRRPVLLAAHNAKRFDAPVLNRVLRQLSLRQGFQKVVSGYVDTFLLSKNLNPGLRSHSQEYMVRHFLGKTYNAHDAVEDATMLQELFNSWSPNTWHISRVTFST</sequence>
<dbReference type="PANTHER" id="PTHR13058">
    <property type="entry name" value="THREE PRIME REPAIR EXONUCLEASE 1, 2"/>
    <property type="match status" value="1"/>
</dbReference>
<keyword evidence="6" id="KW-0378">Hydrolase</keyword>
<evidence type="ECO:0000256" key="5">
    <source>
        <dbReference type="ARBA" id="ARBA00022723"/>
    </source>
</evidence>
<evidence type="ECO:0000256" key="8">
    <source>
        <dbReference type="ARBA" id="ARBA00022842"/>
    </source>
</evidence>
<evidence type="ECO:0000256" key="9">
    <source>
        <dbReference type="ARBA" id="ARBA00025769"/>
    </source>
</evidence>
<evidence type="ECO:0000256" key="6">
    <source>
        <dbReference type="ARBA" id="ARBA00022801"/>
    </source>
</evidence>
<reference evidence="11 12" key="1">
    <citation type="submission" date="2019-01" db="EMBL/GenBank/DDBJ databases">
        <title>A chromosome-scale genome assembly of the yellow perch, Perca flavescens.</title>
        <authorList>
            <person name="Feron R."/>
            <person name="Morvezen R."/>
            <person name="Bestin A."/>
            <person name="Haffray P."/>
            <person name="Klopp C."/>
            <person name="Zahm M."/>
            <person name="Cabau C."/>
            <person name="Roques C."/>
            <person name="Donnadieu C."/>
            <person name="Bouchez O."/>
            <person name="Christie M."/>
            <person name="Larson W."/>
            <person name="Guiguen Y."/>
        </authorList>
    </citation>
    <scope>NUCLEOTIDE SEQUENCE [LARGE SCALE GENOMIC DNA]</scope>
    <source>
        <strain evidence="11">YP-PL-M2</strain>
        <tissue evidence="11">Blood</tissue>
    </source>
</reference>
<keyword evidence="12" id="KW-1185">Reference proteome</keyword>
<comment type="similarity">
    <text evidence="9">Belongs to the exonuclease superfamily. TREX family.</text>
</comment>
<protein>
    <recommendedName>
        <fullName evidence="3">exodeoxyribonuclease III</fullName>
        <ecNumber evidence="3">3.1.11.2</ecNumber>
    </recommendedName>
</protein>
<evidence type="ECO:0000313" key="12">
    <source>
        <dbReference type="Proteomes" id="UP000295070"/>
    </source>
</evidence>
<dbReference type="InterPro" id="IPR036397">
    <property type="entry name" value="RNaseH_sf"/>
</dbReference>
<feature type="domain" description="Exonuclease" evidence="10">
    <location>
        <begin position="20"/>
        <end position="198"/>
    </location>
</feature>
<dbReference type="GO" id="GO:0008311">
    <property type="term" value="F:double-stranded DNA 3'-5' DNA exonuclease activity"/>
    <property type="evidence" value="ECO:0007669"/>
    <property type="project" value="UniProtKB-EC"/>
</dbReference>
<proteinExistence type="inferred from homology"/>
<dbReference type="STRING" id="8167.A0A484D3K9"/>
<dbReference type="Pfam" id="PF00929">
    <property type="entry name" value="RNase_T"/>
    <property type="match status" value="1"/>
</dbReference>
<dbReference type="EMBL" id="SCKG01000008">
    <property type="protein sequence ID" value="TDH09821.1"/>
    <property type="molecule type" value="Genomic_DNA"/>
</dbReference>
<accession>A0A484D3K9</accession>
<dbReference type="GO" id="GO:0006308">
    <property type="term" value="P:DNA catabolic process"/>
    <property type="evidence" value="ECO:0007669"/>
    <property type="project" value="TreeGrafter"/>
</dbReference>
<evidence type="ECO:0000256" key="3">
    <source>
        <dbReference type="ARBA" id="ARBA00012115"/>
    </source>
</evidence>
<dbReference type="SMART" id="SM00479">
    <property type="entry name" value="EXOIII"/>
    <property type="match status" value="1"/>
</dbReference>
<organism evidence="11 12">
    <name type="scientific">Perca flavescens</name>
    <name type="common">American yellow perch</name>
    <name type="synonym">Morone flavescens</name>
    <dbReference type="NCBI Taxonomy" id="8167"/>
    <lineage>
        <taxon>Eukaryota</taxon>
        <taxon>Metazoa</taxon>
        <taxon>Chordata</taxon>
        <taxon>Craniata</taxon>
        <taxon>Vertebrata</taxon>
        <taxon>Euteleostomi</taxon>
        <taxon>Actinopterygii</taxon>
        <taxon>Neopterygii</taxon>
        <taxon>Teleostei</taxon>
        <taxon>Neoteleostei</taxon>
        <taxon>Acanthomorphata</taxon>
        <taxon>Eupercaria</taxon>
        <taxon>Perciformes</taxon>
        <taxon>Percoidei</taxon>
        <taxon>Percidae</taxon>
        <taxon>Percinae</taxon>
        <taxon>Perca</taxon>
    </lineage>
</organism>
<evidence type="ECO:0000256" key="4">
    <source>
        <dbReference type="ARBA" id="ARBA00022722"/>
    </source>
</evidence>
<dbReference type="InterPro" id="IPR012337">
    <property type="entry name" value="RNaseH-like_sf"/>
</dbReference>
<comment type="catalytic activity">
    <reaction evidence="1">
        <text>Exonucleolytic cleavage in the 3'- to 5'-direction to yield nucleoside 5'-phosphates.</text>
        <dbReference type="EC" id="3.1.11.2"/>
    </reaction>
</comment>
<keyword evidence="7" id="KW-0269">Exonuclease</keyword>
<evidence type="ECO:0000256" key="7">
    <source>
        <dbReference type="ARBA" id="ARBA00022839"/>
    </source>
</evidence>
<dbReference type="SUPFAM" id="SSF53098">
    <property type="entry name" value="Ribonuclease H-like"/>
    <property type="match status" value="1"/>
</dbReference>
<evidence type="ECO:0000313" key="11">
    <source>
        <dbReference type="EMBL" id="TDH09821.1"/>
    </source>
</evidence>
<dbReference type="FunFam" id="3.30.420.10:FF:000247">
    <property type="entry name" value="Si:ch1073-296i8.2"/>
    <property type="match status" value="1"/>
</dbReference>
<dbReference type="EC" id="3.1.11.2" evidence="3"/>
<dbReference type="GO" id="GO:0003676">
    <property type="term" value="F:nucleic acid binding"/>
    <property type="evidence" value="ECO:0007669"/>
    <property type="project" value="InterPro"/>
</dbReference>
<dbReference type="GO" id="GO:0046872">
    <property type="term" value="F:metal ion binding"/>
    <property type="evidence" value="ECO:0007669"/>
    <property type="project" value="UniProtKB-KW"/>
</dbReference>
<keyword evidence="5" id="KW-0479">Metal-binding</keyword>
<name>A0A484D3K9_PERFV</name>
<dbReference type="PANTHER" id="PTHR13058:SF22">
    <property type="entry name" value="EXODEOXYRIBONUCLEASE III"/>
    <property type="match status" value="1"/>
</dbReference>
<keyword evidence="8" id="KW-0460">Magnesium</keyword>
<evidence type="ECO:0000256" key="1">
    <source>
        <dbReference type="ARBA" id="ARBA00000493"/>
    </source>
</evidence>
<comment type="cofactor">
    <cofactor evidence="2">
        <name>Mg(2+)</name>
        <dbReference type="ChEBI" id="CHEBI:18420"/>
    </cofactor>
</comment>
<keyword evidence="4" id="KW-0540">Nuclease</keyword>
<comment type="caution">
    <text evidence="11">The sequence shown here is derived from an EMBL/GenBank/DDBJ whole genome shotgun (WGS) entry which is preliminary data.</text>
</comment>
<evidence type="ECO:0000256" key="2">
    <source>
        <dbReference type="ARBA" id="ARBA00001946"/>
    </source>
</evidence>
<dbReference type="CDD" id="cd06127">
    <property type="entry name" value="DEDDh"/>
    <property type="match status" value="1"/>
</dbReference>
<dbReference type="InterPro" id="IPR040393">
    <property type="entry name" value="TREX1/2"/>
</dbReference>